<dbReference type="Pfam" id="PF03748">
    <property type="entry name" value="FliL"/>
    <property type="match status" value="1"/>
</dbReference>
<evidence type="ECO:0000256" key="2">
    <source>
        <dbReference type="ARBA" id="ARBA00004162"/>
    </source>
</evidence>
<keyword evidence="4" id="KW-1003">Cell membrane</keyword>
<evidence type="ECO:0000256" key="3">
    <source>
        <dbReference type="ARBA" id="ARBA00008281"/>
    </source>
</evidence>
<accession>A0ABV6IH05</accession>
<keyword evidence="13" id="KW-1185">Reference proteome</keyword>
<keyword evidence="12" id="KW-0282">Flagellum</keyword>
<comment type="similarity">
    <text evidence="3 10">Belongs to the FliL family.</text>
</comment>
<comment type="function">
    <text evidence="1 10">Controls the rotational direction of flagella during chemotaxis.</text>
</comment>
<proteinExistence type="inferred from homology"/>
<keyword evidence="5 10" id="KW-0145">Chemotaxis</keyword>
<keyword evidence="6" id="KW-0812">Transmembrane</keyword>
<reference evidence="12 13" key="1">
    <citation type="submission" date="2024-09" db="EMBL/GenBank/DDBJ databases">
        <authorList>
            <person name="Sun Q."/>
            <person name="Mori K."/>
        </authorList>
    </citation>
    <scope>NUCLEOTIDE SEQUENCE [LARGE SCALE GENOMIC DNA]</scope>
    <source>
        <strain evidence="12 13">CCM 8677</strain>
    </source>
</reference>
<keyword evidence="9 10" id="KW-0472">Membrane</keyword>
<dbReference type="EMBL" id="JBHLXJ010000016">
    <property type="protein sequence ID" value="MFC0351127.1"/>
    <property type="molecule type" value="Genomic_DNA"/>
</dbReference>
<dbReference type="Proteomes" id="UP001589844">
    <property type="component" value="Unassembled WGS sequence"/>
</dbReference>
<evidence type="ECO:0000256" key="4">
    <source>
        <dbReference type="ARBA" id="ARBA00022475"/>
    </source>
</evidence>
<evidence type="ECO:0000256" key="1">
    <source>
        <dbReference type="ARBA" id="ARBA00002254"/>
    </source>
</evidence>
<comment type="caution">
    <text evidence="12">The sequence shown here is derived from an EMBL/GenBank/DDBJ whole genome shotgun (WGS) entry which is preliminary data.</text>
</comment>
<evidence type="ECO:0000313" key="12">
    <source>
        <dbReference type="EMBL" id="MFC0351127.1"/>
    </source>
</evidence>
<keyword evidence="11" id="KW-0732">Signal</keyword>
<organism evidence="12 13">
    <name type="scientific">Undibacterium danionis</name>
    <dbReference type="NCBI Taxonomy" id="1812100"/>
    <lineage>
        <taxon>Bacteria</taxon>
        <taxon>Pseudomonadati</taxon>
        <taxon>Pseudomonadota</taxon>
        <taxon>Betaproteobacteria</taxon>
        <taxon>Burkholderiales</taxon>
        <taxon>Oxalobacteraceae</taxon>
        <taxon>Undibacterium</taxon>
    </lineage>
</organism>
<sequence length="138" mass="15142">MRKTLSTFVFVMSSLLSMSFCCGIAHANEKASASAGSGAPVARLDSFVVNLASFDRYLQTVVTLQLAANDVAEKVKLYMPMVRHVVIMTLSSKESSELQSIEGKKVLIEELRTKINQVLETKGDSGVNDVFFETFVIQ</sequence>
<comment type="subcellular location">
    <subcellularLocation>
        <location evidence="10">Cell inner membrane</location>
    </subcellularLocation>
    <subcellularLocation>
        <location evidence="2">Cell membrane</location>
        <topology evidence="2">Single-pass membrane protein</topology>
    </subcellularLocation>
</comment>
<keyword evidence="8" id="KW-1133">Transmembrane helix</keyword>
<evidence type="ECO:0000256" key="10">
    <source>
        <dbReference type="RuleBase" id="RU364125"/>
    </source>
</evidence>
<feature type="signal peptide" evidence="11">
    <location>
        <begin position="1"/>
        <end position="27"/>
    </location>
</feature>
<dbReference type="InterPro" id="IPR005503">
    <property type="entry name" value="FliL"/>
</dbReference>
<evidence type="ECO:0000256" key="8">
    <source>
        <dbReference type="ARBA" id="ARBA00022989"/>
    </source>
</evidence>
<feature type="chain" id="PRO_5047302456" description="Flagellar protein FliL" evidence="11">
    <location>
        <begin position="28"/>
        <end position="138"/>
    </location>
</feature>
<protein>
    <recommendedName>
        <fullName evidence="10">Flagellar protein FliL</fullName>
    </recommendedName>
</protein>
<dbReference type="RefSeq" id="WP_390213720.1">
    <property type="nucleotide sequence ID" value="NZ_JBHLXJ010000016.1"/>
</dbReference>
<evidence type="ECO:0000313" key="13">
    <source>
        <dbReference type="Proteomes" id="UP001589844"/>
    </source>
</evidence>
<dbReference type="PANTHER" id="PTHR35091">
    <property type="entry name" value="FLAGELLAR PROTEIN FLIL"/>
    <property type="match status" value="1"/>
</dbReference>
<keyword evidence="12" id="KW-0969">Cilium</keyword>
<evidence type="ECO:0000256" key="9">
    <source>
        <dbReference type="ARBA" id="ARBA00023136"/>
    </source>
</evidence>
<gene>
    <name evidence="12" type="primary">fliL</name>
    <name evidence="12" type="ORF">ACFFJH_15015</name>
</gene>
<evidence type="ECO:0000256" key="7">
    <source>
        <dbReference type="ARBA" id="ARBA00022779"/>
    </source>
</evidence>
<keyword evidence="10" id="KW-0997">Cell inner membrane</keyword>
<dbReference type="PANTHER" id="PTHR35091:SF2">
    <property type="entry name" value="FLAGELLAR PROTEIN FLIL"/>
    <property type="match status" value="1"/>
</dbReference>
<keyword evidence="7 10" id="KW-0283">Flagellar rotation</keyword>
<evidence type="ECO:0000256" key="11">
    <source>
        <dbReference type="SAM" id="SignalP"/>
    </source>
</evidence>
<evidence type="ECO:0000256" key="6">
    <source>
        <dbReference type="ARBA" id="ARBA00022692"/>
    </source>
</evidence>
<evidence type="ECO:0000256" key="5">
    <source>
        <dbReference type="ARBA" id="ARBA00022500"/>
    </source>
</evidence>
<name>A0ABV6IH05_9BURK</name>
<keyword evidence="12" id="KW-0966">Cell projection</keyword>